<name>A0ABQ9FCH5_TEGGR</name>
<comment type="caution">
    <text evidence="2">The sequence shown here is derived from an EMBL/GenBank/DDBJ whole genome shotgun (WGS) entry which is preliminary data.</text>
</comment>
<reference evidence="2 3" key="1">
    <citation type="submission" date="2022-12" db="EMBL/GenBank/DDBJ databases">
        <title>Chromosome-level genome of Tegillarca granosa.</title>
        <authorList>
            <person name="Kim J."/>
        </authorList>
    </citation>
    <scope>NUCLEOTIDE SEQUENCE [LARGE SCALE GENOMIC DNA]</scope>
    <source>
        <strain evidence="2">Teg-2019</strain>
        <tissue evidence="2">Adductor muscle</tissue>
    </source>
</reference>
<gene>
    <name evidence="2" type="ORF">KUTeg_007169</name>
</gene>
<evidence type="ECO:0000256" key="1">
    <source>
        <dbReference type="SAM" id="MobiDB-lite"/>
    </source>
</evidence>
<dbReference type="SMART" id="SM00238">
    <property type="entry name" value="BIR"/>
    <property type="match status" value="1"/>
</dbReference>
<organism evidence="2 3">
    <name type="scientific">Tegillarca granosa</name>
    <name type="common">Malaysian cockle</name>
    <name type="synonym">Anadara granosa</name>
    <dbReference type="NCBI Taxonomy" id="220873"/>
    <lineage>
        <taxon>Eukaryota</taxon>
        <taxon>Metazoa</taxon>
        <taxon>Spiralia</taxon>
        <taxon>Lophotrochozoa</taxon>
        <taxon>Mollusca</taxon>
        <taxon>Bivalvia</taxon>
        <taxon>Autobranchia</taxon>
        <taxon>Pteriomorphia</taxon>
        <taxon>Arcoida</taxon>
        <taxon>Arcoidea</taxon>
        <taxon>Arcidae</taxon>
        <taxon>Tegillarca</taxon>
    </lineage>
</organism>
<dbReference type="Proteomes" id="UP001217089">
    <property type="component" value="Unassembled WGS sequence"/>
</dbReference>
<dbReference type="EMBL" id="JARBDR010000337">
    <property type="protein sequence ID" value="KAJ8315019.1"/>
    <property type="molecule type" value="Genomic_DNA"/>
</dbReference>
<dbReference type="PANTHER" id="PTHR10044:SF139">
    <property type="entry name" value="DEATH-ASSOCIATED INHIBITOR OF APOPTOSIS 2"/>
    <property type="match status" value="1"/>
</dbReference>
<dbReference type="InterPro" id="IPR050784">
    <property type="entry name" value="IAP"/>
</dbReference>
<evidence type="ECO:0000313" key="2">
    <source>
        <dbReference type="EMBL" id="KAJ8315019.1"/>
    </source>
</evidence>
<feature type="region of interest" description="Disordered" evidence="1">
    <location>
        <begin position="520"/>
        <end position="543"/>
    </location>
</feature>
<evidence type="ECO:0000313" key="3">
    <source>
        <dbReference type="Proteomes" id="UP001217089"/>
    </source>
</evidence>
<protein>
    <submittedName>
        <fullName evidence="2">Uncharacterized protein</fullName>
    </submittedName>
</protein>
<dbReference type="PROSITE" id="PS50143">
    <property type="entry name" value="BIR_REPEAT_2"/>
    <property type="match status" value="1"/>
</dbReference>
<dbReference type="InterPro" id="IPR001370">
    <property type="entry name" value="BIR_rpt"/>
</dbReference>
<dbReference type="Pfam" id="PF00653">
    <property type="entry name" value="BIR"/>
    <property type="match status" value="1"/>
</dbReference>
<dbReference type="Gene3D" id="1.10.1170.10">
    <property type="entry name" value="Inhibitor Of Apoptosis Protein (2mihbC-IAP-1), Chain A"/>
    <property type="match status" value="1"/>
</dbReference>
<dbReference type="CDD" id="cd00022">
    <property type="entry name" value="BIR"/>
    <property type="match status" value="1"/>
</dbReference>
<dbReference type="SUPFAM" id="SSF57924">
    <property type="entry name" value="Inhibitor of apoptosis (IAP) repeat"/>
    <property type="match status" value="1"/>
</dbReference>
<keyword evidence="3" id="KW-1185">Reference proteome</keyword>
<dbReference type="PANTHER" id="PTHR10044">
    <property type="entry name" value="INHIBITOR OF APOPTOSIS"/>
    <property type="match status" value="1"/>
</dbReference>
<sequence length="543" mass="62146">MLNKTQLFVLDRCTNAKKILQFIQKSKIFHTQYDFMNLVPKSIGSDIKTSITVTDENRTAFLSLSDGDNLHHVQCREEFKINCSETAHTYKKQCLKDRTVQVNLSDTPDIDMGYIVQETKLLNSVSPESFELETGGFVQVRSGLNSESLDVSKNELKENLEGQILETIPDYSENSNTETDVHVQNRTHLNCDCFKVQQIETKPVVHKTTELQKDLFSSYDNDWRSISSVEEYFDLLRETQTNCDDGFYPKKEKHRYFNFTRDILLYPVHRLSLESSFYQLLIGENRLSPDLMRYEFHRLNSFINFSNEWSPSRIKLARNGWFSTGNGKETKCFSCGVYYNSWTCESDPLDIHKKISPYCSMVNGMDENNVPISKEIETANSQTNRYEAHKNGYQRPSRLLSEFEIVENTKKPMAKNLKQNSSDQRKTETENVSILSVDQLSLSSTFQNLGLACGTHNEGSEPETNPGTLSNICTNSNLTKCRAKQSVGGGKLYKYAISSDQKDAKYVNDTIENKVNGMNKSKQLPKPIGNDTIDKAYNGHHFQ</sequence>
<accession>A0ABQ9FCH5</accession>
<proteinExistence type="predicted"/>